<feature type="domain" description="Serine aminopeptidase S33" evidence="1">
    <location>
        <begin position="73"/>
        <end position="178"/>
    </location>
</feature>
<dbReference type="PANTHER" id="PTHR12277">
    <property type="entry name" value="ALPHA/BETA HYDROLASE DOMAIN-CONTAINING PROTEIN"/>
    <property type="match status" value="1"/>
</dbReference>
<reference evidence="2 3" key="1">
    <citation type="submission" date="2018-11" db="EMBL/GenBank/DDBJ databases">
        <title>The genome draft of YIM 96095.</title>
        <authorList>
            <person name="Tang S.-K."/>
            <person name="Chunyu W.-X."/>
            <person name="Feng Y.-Z."/>
        </authorList>
    </citation>
    <scope>NUCLEOTIDE SEQUENCE [LARGE SCALE GENOMIC DNA]</scope>
    <source>
        <strain evidence="2 3">YIM 96095</strain>
    </source>
</reference>
<dbReference type="GO" id="GO:0016787">
    <property type="term" value="F:hydrolase activity"/>
    <property type="evidence" value="ECO:0007669"/>
    <property type="project" value="UniProtKB-KW"/>
</dbReference>
<sequence>MLRIAVVAVALLVVLGGLLWGFQRRFIYLPDDDPVPPAAERIEGARDLTLRTEDGLELGAWFVPPRGDDRELAVLVANGNAGNRASRAPTATALADEGFSVLLFDYRGYGRNPGSPSEEGLARDARAARATLEGELGFAPERTIYFGESIGTGVVTRLAVDHPPAGLVLRSPFTDLAHAGRHHYPFIPLDLVLWDRFPIAEQVRGMAVPTTVIYGDSDTIIPPGESRRVAEAAGALFEEVVVSGADHNDPEMFDGPRVVSAVARLGDEIAPD</sequence>
<dbReference type="PANTHER" id="PTHR12277:SF79">
    <property type="entry name" value="XAA-PRO DIPEPTIDYL-PEPTIDASE-RELATED"/>
    <property type="match status" value="1"/>
</dbReference>
<keyword evidence="3" id="KW-1185">Reference proteome</keyword>
<dbReference type="Gene3D" id="3.40.50.1820">
    <property type="entry name" value="alpha/beta hydrolase"/>
    <property type="match status" value="1"/>
</dbReference>
<protein>
    <submittedName>
        <fullName evidence="2">Alpha/beta fold hydrolase</fullName>
    </submittedName>
</protein>
<organism evidence="2 3">
    <name type="scientific">Halostreptopolyspora alba</name>
    <dbReference type="NCBI Taxonomy" id="2487137"/>
    <lineage>
        <taxon>Bacteria</taxon>
        <taxon>Bacillati</taxon>
        <taxon>Actinomycetota</taxon>
        <taxon>Actinomycetes</taxon>
        <taxon>Streptosporangiales</taxon>
        <taxon>Nocardiopsidaceae</taxon>
        <taxon>Halostreptopolyspora</taxon>
    </lineage>
</organism>
<dbReference type="EMBL" id="RJMB01000030">
    <property type="protein sequence ID" value="RNL81779.1"/>
    <property type="molecule type" value="Genomic_DNA"/>
</dbReference>
<dbReference type="Proteomes" id="UP000269198">
    <property type="component" value="Unassembled WGS sequence"/>
</dbReference>
<gene>
    <name evidence="2" type="ORF">EFW17_21385</name>
</gene>
<accession>A0A3N0E1Q1</accession>
<dbReference type="InterPro" id="IPR022742">
    <property type="entry name" value="Hydrolase_4"/>
</dbReference>
<dbReference type="OrthoDB" id="9777090at2"/>
<evidence type="ECO:0000313" key="2">
    <source>
        <dbReference type="EMBL" id="RNL81779.1"/>
    </source>
</evidence>
<evidence type="ECO:0000313" key="3">
    <source>
        <dbReference type="Proteomes" id="UP000269198"/>
    </source>
</evidence>
<dbReference type="Pfam" id="PF12146">
    <property type="entry name" value="Hydrolase_4"/>
    <property type="match status" value="1"/>
</dbReference>
<dbReference type="InterPro" id="IPR029058">
    <property type="entry name" value="AB_hydrolase_fold"/>
</dbReference>
<evidence type="ECO:0000259" key="1">
    <source>
        <dbReference type="Pfam" id="PF12146"/>
    </source>
</evidence>
<dbReference type="SUPFAM" id="SSF53474">
    <property type="entry name" value="alpha/beta-Hydrolases"/>
    <property type="match status" value="1"/>
</dbReference>
<proteinExistence type="predicted"/>
<name>A0A3N0E1Q1_9ACTN</name>
<dbReference type="AlphaFoldDB" id="A0A3N0E1Q1"/>
<comment type="caution">
    <text evidence="2">The sequence shown here is derived from an EMBL/GenBank/DDBJ whole genome shotgun (WGS) entry which is preliminary data.</text>
</comment>
<keyword evidence="2" id="KW-0378">Hydrolase</keyword>